<comment type="cofactor">
    <cofactor evidence="1">
        <name>Mg(2+)</name>
        <dbReference type="ChEBI" id="CHEBI:18420"/>
    </cofactor>
</comment>
<dbReference type="GO" id="GO:0016787">
    <property type="term" value="F:hydrolase activity"/>
    <property type="evidence" value="ECO:0007669"/>
    <property type="project" value="UniProtKB-KW"/>
</dbReference>
<dbReference type="EC" id="3.1.3.-" evidence="5"/>
<accession>A0AAU7LVR5</accession>
<evidence type="ECO:0000313" key="5">
    <source>
        <dbReference type="EMBL" id="XBP71538.1"/>
    </source>
</evidence>
<dbReference type="AlphaFoldDB" id="A0AAU7LVR5"/>
<comment type="similarity">
    <text evidence="2">Belongs to the HAD-like hydrolase superfamily. CbbY/CbbZ/Gph/YieH family.</text>
</comment>
<dbReference type="NCBIfam" id="TIGR01549">
    <property type="entry name" value="HAD-SF-IA-v1"/>
    <property type="match status" value="1"/>
</dbReference>
<dbReference type="PANTHER" id="PTHR46193:SF10">
    <property type="entry name" value="6-PHOSPHOGLUCONATE PHOSPHATASE"/>
    <property type="match status" value="1"/>
</dbReference>
<dbReference type="SFLD" id="SFLDG01129">
    <property type="entry name" value="C1.5:_HAD__Beta-PGM__Phosphata"/>
    <property type="match status" value="1"/>
</dbReference>
<keyword evidence="4" id="KW-0460">Magnesium</keyword>
<dbReference type="InterPro" id="IPR006439">
    <property type="entry name" value="HAD-SF_hydro_IA"/>
</dbReference>
<dbReference type="InterPro" id="IPR051600">
    <property type="entry name" value="Beta-PGM-like"/>
</dbReference>
<dbReference type="InterPro" id="IPR036412">
    <property type="entry name" value="HAD-like_sf"/>
</dbReference>
<evidence type="ECO:0000256" key="2">
    <source>
        <dbReference type="ARBA" id="ARBA00006171"/>
    </source>
</evidence>
<dbReference type="PRINTS" id="PR00413">
    <property type="entry name" value="HADHALOGNASE"/>
</dbReference>
<dbReference type="GO" id="GO:0046872">
    <property type="term" value="F:metal ion binding"/>
    <property type="evidence" value="ECO:0007669"/>
    <property type="project" value="UniProtKB-KW"/>
</dbReference>
<dbReference type="SFLD" id="SFLDG01135">
    <property type="entry name" value="C1.5.6:_HAD__Beta-PGM__Phospha"/>
    <property type="match status" value="1"/>
</dbReference>
<proteinExistence type="inferred from homology"/>
<dbReference type="CDD" id="cd07526">
    <property type="entry name" value="HAD_BPGM_like"/>
    <property type="match status" value="1"/>
</dbReference>
<protein>
    <submittedName>
        <fullName evidence="5">HAD family hydrolase</fullName>
        <ecNumber evidence="5">3.1.3.-</ecNumber>
    </submittedName>
</protein>
<dbReference type="Gene3D" id="3.40.50.1000">
    <property type="entry name" value="HAD superfamily/HAD-like"/>
    <property type="match status" value="1"/>
</dbReference>
<dbReference type="InterPro" id="IPR023198">
    <property type="entry name" value="PGP-like_dom2"/>
</dbReference>
<reference evidence="5" key="1">
    <citation type="submission" date="2024-05" db="EMBL/GenBank/DDBJ databases">
        <authorList>
            <person name="Bunk B."/>
            <person name="Swiderski J."/>
            <person name="Sproer C."/>
            <person name="Thiel V."/>
        </authorList>
    </citation>
    <scope>NUCLEOTIDE SEQUENCE</scope>
    <source>
        <strain evidence="5">DSM 17735</strain>
    </source>
</reference>
<keyword evidence="5" id="KW-0378">Hydrolase</keyword>
<keyword evidence="3" id="KW-0479">Metal-binding</keyword>
<evidence type="ECO:0000256" key="3">
    <source>
        <dbReference type="ARBA" id="ARBA00022723"/>
    </source>
</evidence>
<dbReference type="Pfam" id="PF00702">
    <property type="entry name" value="Hydrolase"/>
    <property type="match status" value="1"/>
</dbReference>
<evidence type="ECO:0000256" key="4">
    <source>
        <dbReference type="ARBA" id="ARBA00022842"/>
    </source>
</evidence>
<dbReference type="PANTHER" id="PTHR46193">
    <property type="entry name" value="6-PHOSPHOGLUCONATE PHOSPHATASE"/>
    <property type="match status" value="1"/>
</dbReference>
<gene>
    <name evidence="5" type="ORF">ABLV49_07015</name>
</gene>
<dbReference type="EMBL" id="CP157675">
    <property type="protein sequence ID" value="XBP71538.1"/>
    <property type="molecule type" value="Genomic_DNA"/>
</dbReference>
<sequence length="227" mass="24035">MTSSHPAPTPLQAVIFDCDGTLVDSETSGMTALYEEACKLGYSLPLAQALDDFRGRRLALCIEMIETHTGRPAPAGFMATVRLAMADKFRTGITAMPGAPELLQALRRAGMPYCIASNGPQDKMELTLGLSGLQGYFEKHVFSAYEVGHWKPSPELFFHAAREMGVQATGCVVVEDSLPGIAAGLAAGMRVYSMCDPETVPADVAAQVVQIGGLADLHAAFGLKSAV</sequence>
<name>A0AAU7LVR5_9BURK</name>
<dbReference type="RefSeq" id="WP_349280905.1">
    <property type="nucleotide sequence ID" value="NZ_CBCSCU010000001.1"/>
</dbReference>
<dbReference type="SFLD" id="SFLDS00003">
    <property type="entry name" value="Haloacid_Dehalogenase"/>
    <property type="match status" value="1"/>
</dbReference>
<organism evidence="5">
    <name type="scientific">Polaromonas hydrogenivorans</name>
    <dbReference type="NCBI Taxonomy" id="335476"/>
    <lineage>
        <taxon>Bacteria</taxon>
        <taxon>Pseudomonadati</taxon>
        <taxon>Pseudomonadota</taxon>
        <taxon>Betaproteobacteria</taxon>
        <taxon>Burkholderiales</taxon>
        <taxon>Comamonadaceae</taxon>
        <taxon>Polaromonas</taxon>
    </lineage>
</organism>
<dbReference type="NCBIfam" id="TIGR01509">
    <property type="entry name" value="HAD-SF-IA-v3"/>
    <property type="match status" value="1"/>
</dbReference>
<dbReference type="InterPro" id="IPR023214">
    <property type="entry name" value="HAD_sf"/>
</dbReference>
<dbReference type="SUPFAM" id="SSF56784">
    <property type="entry name" value="HAD-like"/>
    <property type="match status" value="1"/>
</dbReference>
<evidence type="ECO:0000256" key="1">
    <source>
        <dbReference type="ARBA" id="ARBA00001946"/>
    </source>
</evidence>
<dbReference type="Gene3D" id="1.10.150.240">
    <property type="entry name" value="Putative phosphatase, domain 2"/>
    <property type="match status" value="1"/>
</dbReference>